<dbReference type="GO" id="GO:0005509">
    <property type="term" value="F:calcium ion binding"/>
    <property type="evidence" value="ECO:0007669"/>
    <property type="project" value="InterPro"/>
</dbReference>
<dbReference type="InParanoid" id="A0E970"/>
<evidence type="ECO:0000313" key="3">
    <source>
        <dbReference type="EMBL" id="CAK91837.1"/>
    </source>
</evidence>
<dbReference type="Gene3D" id="1.10.238.10">
    <property type="entry name" value="EF-hand"/>
    <property type="match status" value="1"/>
</dbReference>
<proteinExistence type="predicted"/>
<dbReference type="OrthoDB" id="289452at2759"/>
<reference evidence="3 4" key="1">
    <citation type="journal article" date="2006" name="Nature">
        <title>Global trends of whole-genome duplications revealed by the ciliate Paramecium tetraurelia.</title>
        <authorList>
            <consortium name="Genoscope"/>
            <person name="Aury J.-M."/>
            <person name="Jaillon O."/>
            <person name="Duret L."/>
            <person name="Noel B."/>
            <person name="Jubin C."/>
            <person name="Porcel B.M."/>
            <person name="Segurens B."/>
            <person name="Daubin V."/>
            <person name="Anthouard V."/>
            <person name="Aiach N."/>
            <person name="Arnaiz O."/>
            <person name="Billaut A."/>
            <person name="Beisson J."/>
            <person name="Blanc I."/>
            <person name="Bouhouche K."/>
            <person name="Camara F."/>
            <person name="Duharcourt S."/>
            <person name="Guigo R."/>
            <person name="Gogendeau D."/>
            <person name="Katinka M."/>
            <person name="Keller A.-M."/>
            <person name="Kissmehl R."/>
            <person name="Klotz C."/>
            <person name="Koll F."/>
            <person name="Le Moue A."/>
            <person name="Lepere C."/>
            <person name="Malinsky S."/>
            <person name="Nowacki M."/>
            <person name="Nowak J.K."/>
            <person name="Plattner H."/>
            <person name="Poulain J."/>
            <person name="Ruiz F."/>
            <person name="Serrano V."/>
            <person name="Zagulski M."/>
            <person name="Dessen P."/>
            <person name="Betermier M."/>
            <person name="Weissenbach J."/>
            <person name="Scarpelli C."/>
            <person name="Schachter V."/>
            <person name="Sperling L."/>
            <person name="Meyer E."/>
            <person name="Cohen J."/>
            <person name="Wincker P."/>
        </authorList>
    </citation>
    <scope>NUCLEOTIDE SEQUENCE [LARGE SCALE GENOMIC DNA]</scope>
    <source>
        <strain evidence="3 4">Stock d4-2</strain>
    </source>
</reference>
<accession>A0E970</accession>
<protein>
    <recommendedName>
        <fullName evidence="2">EF-hand domain-containing protein</fullName>
    </recommendedName>
</protein>
<dbReference type="OMA" id="YIDANIM"/>
<dbReference type="EMBL" id="CT868665">
    <property type="protein sequence ID" value="CAK91837.1"/>
    <property type="molecule type" value="Genomic_DNA"/>
</dbReference>
<dbReference type="eggNOG" id="ENOG502STQT">
    <property type="taxonomic scope" value="Eukaryota"/>
</dbReference>
<dbReference type="InterPro" id="IPR002048">
    <property type="entry name" value="EF_hand_dom"/>
</dbReference>
<evidence type="ECO:0000313" key="4">
    <source>
        <dbReference type="Proteomes" id="UP000000600"/>
    </source>
</evidence>
<organism evidence="3 4">
    <name type="scientific">Paramecium tetraurelia</name>
    <dbReference type="NCBI Taxonomy" id="5888"/>
    <lineage>
        <taxon>Eukaryota</taxon>
        <taxon>Sar</taxon>
        <taxon>Alveolata</taxon>
        <taxon>Ciliophora</taxon>
        <taxon>Intramacronucleata</taxon>
        <taxon>Oligohymenophorea</taxon>
        <taxon>Peniculida</taxon>
        <taxon>Parameciidae</taxon>
        <taxon>Paramecium</taxon>
    </lineage>
</organism>
<dbReference type="InterPro" id="IPR011992">
    <property type="entry name" value="EF-hand-dom_pair"/>
</dbReference>
<dbReference type="KEGG" id="ptm:GSPATT00024568001"/>
<evidence type="ECO:0000259" key="2">
    <source>
        <dbReference type="PROSITE" id="PS50222"/>
    </source>
</evidence>
<feature type="region of interest" description="Disordered" evidence="1">
    <location>
        <begin position="345"/>
        <end position="365"/>
    </location>
</feature>
<dbReference type="Proteomes" id="UP000000600">
    <property type="component" value="Unassembled WGS sequence"/>
</dbReference>
<dbReference type="SUPFAM" id="SSF47473">
    <property type="entry name" value="EF-hand"/>
    <property type="match status" value="1"/>
</dbReference>
<feature type="domain" description="EF-hand" evidence="2">
    <location>
        <begin position="43"/>
        <end position="78"/>
    </location>
</feature>
<name>A0E970_PARTE</name>
<dbReference type="PROSITE" id="PS50222">
    <property type="entry name" value="EF_HAND_2"/>
    <property type="match status" value="1"/>
</dbReference>
<dbReference type="AlphaFoldDB" id="A0E970"/>
<gene>
    <name evidence="3" type="ORF">GSPATT00024568001</name>
</gene>
<sequence>MLSPTVTENEHQRKIGEKLITIIRTILVTEREVEELKITLAENIRFDISDAFRAIDSNMKGYITSQDIFRFMCKNGCSVHQKFCDFWIFTWSKGDDKLRYQLFLEFIVPRYDRDAAMQCIVRKLYSEAGKCMNEYQQLIDKLSFYLEEFVAKLIYKEIDYLRTIEIEKMNLAQLVEWKFTTVFKYVAGNLPVIDKRCLDQLLNKFEIQSLTQQEYNMFLKRFNRNEDQILQKDEFSDAIFPSKELIKELQPPRDGFQEYVLNHDQQLDQLLGKDQINDGDDFIFKPEQHKLKLNSTSKDYNLSDKQEYFSKQQYQNETTQNQETYAPPKIQPTQNKALLMSFKPSQIQQPQSQFQQNSIDQSVRASTPIQMRSKNYQSPNEQPSQNQQQDLLLQFERKQNASQMAFSQDNLSGYNNYYYNQNSNLEQSQQVQYNQYVNQPTNAQYILSRQ</sequence>
<dbReference type="RefSeq" id="XP_001459234.1">
    <property type="nucleotide sequence ID" value="XM_001459197.2"/>
</dbReference>
<dbReference type="GeneID" id="5045019"/>
<evidence type="ECO:0000256" key="1">
    <source>
        <dbReference type="SAM" id="MobiDB-lite"/>
    </source>
</evidence>
<keyword evidence="4" id="KW-1185">Reference proteome</keyword>
<dbReference type="HOGENOM" id="CLU_049264_0_0_1"/>
<feature type="compositionally biased region" description="Low complexity" evidence="1">
    <location>
        <begin position="345"/>
        <end position="362"/>
    </location>
</feature>